<dbReference type="AlphaFoldDB" id="A0A1F6GAC1"/>
<dbReference type="STRING" id="1817772.A2527_10145"/>
<reference evidence="1 2" key="1">
    <citation type="journal article" date="2016" name="Nat. Commun.">
        <title>Thousands of microbial genomes shed light on interconnected biogeochemical processes in an aquifer system.</title>
        <authorList>
            <person name="Anantharaman K."/>
            <person name="Brown C.T."/>
            <person name="Hug L.A."/>
            <person name="Sharon I."/>
            <person name="Castelle C.J."/>
            <person name="Probst A.J."/>
            <person name="Thomas B.C."/>
            <person name="Singh A."/>
            <person name="Wilkins M.J."/>
            <person name="Karaoz U."/>
            <person name="Brodie E.L."/>
            <person name="Williams K.H."/>
            <person name="Hubbard S.S."/>
            <person name="Banfield J.F."/>
        </authorList>
    </citation>
    <scope>NUCLEOTIDE SEQUENCE [LARGE SCALE GENOMIC DNA]</scope>
</reference>
<proteinExistence type="predicted"/>
<organism evidence="1 2">
    <name type="scientific">Candidatus Lambdaproteobacteria bacterium RIFOXYD2_FULL_50_16</name>
    <dbReference type="NCBI Taxonomy" id="1817772"/>
    <lineage>
        <taxon>Bacteria</taxon>
        <taxon>Pseudomonadati</taxon>
        <taxon>Pseudomonadota</taxon>
        <taxon>Candidatus Lambdaproteobacteria</taxon>
    </lineage>
</organism>
<gene>
    <name evidence="1" type="ORF">A2527_10145</name>
</gene>
<evidence type="ECO:0000313" key="2">
    <source>
        <dbReference type="Proteomes" id="UP000178449"/>
    </source>
</evidence>
<dbReference type="Proteomes" id="UP000178449">
    <property type="component" value="Unassembled WGS sequence"/>
</dbReference>
<comment type="caution">
    <text evidence="1">The sequence shown here is derived from an EMBL/GenBank/DDBJ whole genome shotgun (WGS) entry which is preliminary data.</text>
</comment>
<name>A0A1F6GAC1_9PROT</name>
<sequence>MPKTEYLRYRVEPAFKKKVLAHAKKNGFKRETEYLAHLVDQDLGEEAGRPPGGASTNLGGDLQQGDLILALNQLDRKLDRYLGLTSKSTKVNSHYEKLRNAVVALGLFQNDPARLKAYLMELFKGEMEG</sequence>
<protein>
    <submittedName>
        <fullName evidence="1">Uncharacterized protein</fullName>
    </submittedName>
</protein>
<evidence type="ECO:0000313" key="1">
    <source>
        <dbReference type="EMBL" id="OGG95067.1"/>
    </source>
</evidence>
<accession>A0A1F6GAC1</accession>
<dbReference type="EMBL" id="MFNE01000027">
    <property type="protein sequence ID" value="OGG95067.1"/>
    <property type="molecule type" value="Genomic_DNA"/>
</dbReference>